<evidence type="ECO:0000313" key="1">
    <source>
        <dbReference type="EMBL" id="CAA9334461.1"/>
    </source>
</evidence>
<accession>A0A6J4LKU4</accession>
<protein>
    <submittedName>
        <fullName evidence="1">Uncharacterized protein</fullName>
    </submittedName>
</protein>
<proteinExistence type="predicted"/>
<dbReference type="EMBL" id="CADCTU010000583">
    <property type="protein sequence ID" value="CAA9334461.1"/>
    <property type="molecule type" value="Genomic_DNA"/>
</dbReference>
<name>A0A6J4LKU4_9BACT</name>
<feature type="non-terminal residue" evidence="1">
    <location>
        <position position="1"/>
    </location>
</feature>
<dbReference type="AlphaFoldDB" id="A0A6J4LKU4"/>
<organism evidence="1">
    <name type="scientific">uncultured Gemmatimonadaceae bacterium</name>
    <dbReference type="NCBI Taxonomy" id="246130"/>
    <lineage>
        <taxon>Bacteria</taxon>
        <taxon>Pseudomonadati</taxon>
        <taxon>Gemmatimonadota</taxon>
        <taxon>Gemmatimonadia</taxon>
        <taxon>Gemmatimonadales</taxon>
        <taxon>Gemmatimonadaceae</taxon>
        <taxon>environmental samples</taxon>
    </lineage>
</organism>
<sequence length="23" mass="2278">ARPEAAAEIAARVLAIARGATQA</sequence>
<reference evidence="1" key="1">
    <citation type="submission" date="2020-02" db="EMBL/GenBank/DDBJ databases">
        <authorList>
            <person name="Meier V. D."/>
        </authorList>
    </citation>
    <scope>NUCLEOTIDE SEQUENCE</scope>
    <source>
        <strain evidence="1">AVDCRST_MAG11</strain>
    </source>
</reference>
<gene>
    <name evidence="1" type="ORF">AVDCRST_MAG11-2634</name>
</gene>